<accession>A0A890CCA4</accession>
<evidence type="ECO:0000313" key="1">
    <source>
        <dbReference type="EMBL" id="QRG29192.1"/>
    </source>
</evidence>
<sequence>MLNEMCSLLSHNSLLHEMCPEFFTPAITLYYAHVFYFQVLRARSAAGSDVLSRLEKRVLTFYERIGPAESWPVASPLLGFLEYLGAHKPEDPMFGWIVPALPDFMQFHATTPTCLANSNRVNGLSRIPLVPALQKVLYAFAHEDNDFEHGMLRPIGDDTLSATNVFCGITTSGITSDRFASISGNLAWFAPPETGDSVGPWDYDVKRNRLRRWNIPDVPDNADLSSLASFLGFTDNQGFDWMRQLLSMSGVFNRFFPGSGNLSQVSPLSTIGMTTMVKYNRLSGITRAADKWYYPRSDLKLSSHGFTNTDAGLLDTKMSITCSWNSEYSTAAASRVSVAPDLTLSPCRTGPFFNDDPAHGNIERKATIVTENSDQVDPCRRFLELITPMYDPKGGR</sequence>
<dbReference type="EMBL" id="MT159306">
    <property type="protein sequence ID" value="QRG29192.1"/>
    <property type="molecule type" value="Genomic_RNA"/>
</dbReference>
<proteinExistence type="predicted"/>
<reference evidence="1" key="1">
    <citation type="submission" date="2020-03" db="EMBL/GenBank/DDBJ databases">
        <authorList>
            <person name="Jo Y."/>
            <person name="Cho W.K."/>
        </authorList>
    </citation>
    <scope>NUCLEOTIDE SEQUENCE</scope>
    <source>
        <strain evidence="1">Won</strain>
    </source>
</reference>
<name>A0A890CCA4_9VIRU</name>
<protein>
    <submittedName>
        <fullName evidence="1">CP</fullName>
    </submittedName>
</protein>
<organism evidence="1">
    <name type="scientific">Camellia cryptic virus 2</name>
    <dbReference type="NCBI Taxonomy" id="2809264"/>
    <lineage>
        <taxon>Viruses</taxon>
        <taxon>Riboviria</taxon>
        <taxon>Orthornavirae</taxon>
        <taxon>Pisuviricota</taxon>
        <taxon>Duplopiviricetes</taxon>
        <taxon>Durnavirales</taxon>
        <taxon>Partitiviridae</taxon>
    </lineage>
</organism>